<accession>A0LVU8</accession>
<dbReference type="EMBL" id="CP000481">
    <property type="protein sequence ID" value="ABK53558.1"/>
    <property type="molecule type" value="Genomic_DNA"/>
</dbReference>
<dbReference type="InterPro" id="IPR028976">
    <property type="entry name" value="CheC-like_sf"/>
</dbReference>
<gene>
    <name evidence="3" type="ordered locus">Acel_1786</name>
</gene>
<evidence type="ECO:0000313" key="4">
    <source>
        <dbReference type="Proteomes" id="UP000008221"/>
    </source>
</evidence>
<evidence type="ECO:0000313" key="3">
    <source>
        <dbReference type="EMBL" id="ABK53558.1"/>
    </source>
</evidence>
<evidence type="ECO:0000256" key="1">
    <source>
        <dbReference type="ARBA" id="ARBA00022500"/>
    </source>
</evidence>
<sequence>MEAQTMTYVPSADDLEVITREVWMSFLDGDPAGLVAGGHVPDDDRVTGCVQLSGAYVGAIMLELSSAAAQAAAAALFTMPLTQVTPVEVADAIGEITNMVGGNVKSMLPGPSTLSLPAVVYGALTLPGTEMLRRAELAWRGQPLAVSLWRRAA</sequence>
<dbReference type="SUPFAM" id="SSF103039">
    <property type="entry name" value="CheC-like"/>
    <property type="match status" value="1"/>
</dbReference>
<proteinExistence type="predicted"/>
<dbReference type="GO" id="GO:0006935">
    <property type="term" value="P:chemotaxis"/>
    <property type="evidence" value="ECO:0007669"/>
    <property type="project" value="UniProtKB-KW"/>
</dbReference>
<dbReference type="InterPro" id="IPR028051">
    <property type="entry name" value="CheX-like_dom"/>
</dbReference>
<dbReference type="STRING" id="351607.Acel_1786"/>
<dbReference type="OrthoDB" id="5402373at2"/>
<dbReference type="RefSeq" id="WP_011720621.1">
    <property type="nucleotide sequence ID" value="NC_008578.1"/>
</dbReference>
<dbReference type="AlphaFoldDB" id="A0LVU8"/>
<dbReference type="KEGG" id="ace:Acel_1786"/>
<protein>
    <recommendedName>
        <fullName evidence="2">Chemotaxis phosphatase CheX-like domain-containing protein</fullName>
    </recommendedName>
</protein>
<dbReference type="HOGENOM" id="CLU_136151_0_0_11"/>
<organism evidence="3 4">
    <name type="scientific">Acidothermus cellulolyticus (strain ATCC 43068 / DSM 8971 / 11B)</name>
    <dbReference type="NCBI Taxonomy" id="351607"/>
    <lineage>
        <taxon>Bacteria</taxon>
        <taxon>Bacillati</taxon>
        <taxon>Actinomycetota</taxon>
        <taxon>Actinomycetes</taxon>
        <taxon>Acidothermales</taxon>
        <taxon>Acidothermaceae</taxon>
        <taxon>Acidothermus</taxon>
    </lineage>
</organism>
<dbReference type="eggNOG" id="COG1406">
    <property type="taxonomic scope" value="Bacteria"/>
</dbReference>
<dbReference type="Proteomes" id="UP000008221">
    <property type="component" value="Chromosome"/>
</dbReference>
<dbReference type="Pfam" id="PF13690">
    <property type="entry name" value="CheX"/>
    <property type="match status" value="1"/>
</dbReference>
<feature type="domain" description="Chemotaxis phosphatase CheX-like" evidence="2">
    <location>
        <begin position="46"/>
        <end position="123"/>
    </location>
</feature>
<evidence type="ECO:0000259" key="2">
    <source>
        <dbReference type="Pfam" id="PF13690"/>
    </source>
</evidence>
<dbReference type="InParanoid" id="A0LVU8"/>
<keyword evidence="1" id="KW-0145">Chemotaxis</keyword>
<name>A0LVU8_ACIC1</name>
<dbReference type="Gene3D" id="3.40.1550.10">
    <property type="entry name" value="CheC-like"/>
    <property type="match status" value="1"/>
</dbReference>
<keyword evidence="4" id="KW-1185">Reference proteome</keyword>
<reference evidence="3 4" key="1">
    <citation type="journal article" date="2009" name="Genome Res.">
        <title>Complete genome of the cellulolytic thermophile Acidothermus cellulolyticus 11B provides insights into its ecophysiological and evolutionary adaptations.</title>
        <authorList>
            <person name="Barabote R.D."/>
            <person name="Xie G."/>
            <person name="Leu D.H."/>
            <person name="Normand P."/>
            <person name="Necsulea A."/>
            <person name="Daubin V."/>
            <person name="Medigue C."/>
            <person name="Adney W.S."/>
            <person name="Xu X.C."/>
            <person name="Lapidus A."/>
            <person name="Parales R.E."/>
            <person name="Detter C."/>
            <person name="Pujic P."/>
            <person name="Bruce D."/>
            <person name="Lavire C."/>
            <person name="Challacombe J.F."/>
            <person name="Brettin T.S."/>
            <person name="Berry A.M."/>
        </authorList>
    </citation>
    <scope>NUCLEOTIDE SEQUENCE [LARGE SCALE GENOMIC DNA]</scope>
    <source>
        <strain evidence="4">ATCC 43068 / DSM 8971 / 11B</strain>
    </source>
</reference>